<organism evidence="2 3">
    <name type="scientific">Rhizophagus clarus</name>
    <dbReference type="NCBI Taxonomy" id="94130"/>
    <lineage>
        <taxon>Eukaryota</taxon>
        <taxon>Fungi</taxon>
        <taxon>Fungi incertae sedis</taxon>
        <taxon>Mucoromycota</taxon>
        <taxon>Glomeromycotina</taxon>
        <taxon>Glomeromycetes</taxon>
        <taxon>Glomerales</taxon>
        <taxon>Glomeraceae</taxon>
        <taxon>Rhizophagus</taxon>
    </lineage>
</organism>
<evidence type="ECO:0000256" key="1">
    <source>
        <dbReference type="SAM" id="MobiDB-lite"/>
    </source>
</evidence>
<name>A0A8H3M0X3_9GLOM</name>
<accession>A0A8H3M0X3</accession>
<protein>
    <submittedName>
        <fullName evidence="2">Uncharacterized protein</fullName>
    </submittedName>
</protein>
<sequence>MRKYLFLTPLSRPLSSSGFASRISAASGFRFCRISLKWKHSEKKSTVDDHVRDPVHSAKKEAYERKRNRET</sequence>
<reference evidence="2" key="1">
    <citation type="submission" date="2019-10" db="EMBL/GenBank/DDBJ databases">
        <title>Conservation and host-specific expression of non-tandemly repeated heterogenous ribosome RNA gene in arbuscular mycorrhizal fungi.</title>
        <authorList>
            <person name="Maeda T."/>
            <person name="Kobayashi Y."/>
            <person name="Nakagawa T."/>
            <person name="Ezawa T."/>
            <person name="Yamaguchi K."/>
            <person name="Bino T."/>
            <person name="Nishimoto Y."/>
            <person name="Shigenobu S."/>
            <person name="Kawaguchi M."/>
        </authorList>
    </citation>
    <scope>NUCLEOTIDE SEQUENCE</scope>
    <source>
        <strain evidence="2">HR1</strain>
    </source>
</reference>
<proteinExistence type="predicted"/>
<feature type="region of interest" description="Disordered" evidence="1">
    <location>
        <begin position="40"/>
        <end position="71"/>
    </location>
</feature>
<gene>
    <name evidence="2" type="ORF">RCL2_002227200</name>
</gene>
<feature type="compositionally biased region" description="Basic and acidic residues" evidence="1">
    <location>
        <begin position="43"/>
        <end position="71"/>
    </location>
</feature>
<evidence type="ECO:0000313" key="2">
    <source>
        <dbReference type="EMBL" id="GES95611.1"/>
    </source>
</evidence>
<dbReference type="AlphaFoldDB" id="A0A8H3M0X3"/>
<evidence type="ECO:0000313" key="3">
    <source>
        <dbReference type="Proteomes" id="UP000615446"/>
    </source>
</evidence>
<comment type="caution">
    <text evidence="2">The sequence shown here is derived from an EMBL/GenBank/DDBJ whole genome shotgun (WGS) entry which is preliminary data.</text>
</comment>
<dbReference type="EMBL" id="BLAL01000242">
    <property type="protein sequence ID" value="GES95611.1"/>
    <property type="molecule type" value="Genomic_DNA"/>
</dbReference>
<dbReference type="Proteomes" id="UP000615446">
    <property type="component" value="Unassembled WGS sequence"/>
</dbReference>